<comment type="caution">
    <text evidence="5">The sequence shown here is derived from an EMBL/GenBank/DDBJ whole genome shotgun (WGS) entry which is preliminary data.</text>
</comment>
<dbReference type="PROSITE" id="PS51379">
    <property type="entry name" value="4FE4S_FER_2"/>
    <property type="match status" value="2"/>
</dbReference>
<dbReference type="SUPFAM" id="SSF46548">
    <property type="entry name" value="alpha-helical ferredoxin"/>
    <property type="match status" value="1"/>
</dbReference>
<accession>A0A7C1B9F8</accession>
<keyword evidence="1" id="KW-0479">Metal-binding</keyword>
<dbReference type="EMBL" id="DRBW01000012">
    <property type="protein sequence ID" value="HDM89631.1"/>
    <property type="molecule type" value="Genomic_DNA"/>
</dbReference>
<proteinExistence type="predicted"/>
<evidence type="ECO:0000313" key="5">
    <source>
        <dbReference type="EMBL" id="HDM89631.1"/>
    </source>
</evidence>
<evidence type="ECO:0000259" key="4">
    <source>
        <dbReference type="PROSITE" id="PS51379"/>
    </source>
</evidence>
<dbReference type="AlphaFoldDB" id="A0A7C1B9F8"/>
<name>A0A7C1B9F8_UNCW3</name>
<protein>
    <submittedName>
        <fullName evidence="5">Hydrogenase</fullName>
    </submittedName>
</protein>
<dbReference type="PANTHER" id="PTHR40447:SF1">
    <property type="entry name" value="ANAEROBIC SULFITE REDUCTASE SUBUNIT A"/>
    <property type="match status" value="1"/>
</dbReference>
<dbReference type="InterPro" id="IPR017900">
    <property type="entry name" value="4Fe4S_Fe_S_CS"/>
</dbReference>
<dbReference type="GO" id="GO:0051536">
    <property type="term" value="F:iron-sulfur cluster binding"/>
    <property type="evidence" value="ECO:0007669"/>
    <property type="project" value="UniProtKB-KW"/>
</dbReference>
<evidence type="ECO:0000256" key="3">
    <source>
        <dbReference type="ARBA" id="ARBA00023014"/>
    </source>
</evidence>
<keyword evidence="2" id="KW-0408">Iron</keyword>
<dbReference type="InterPro" id="IPR017896">
    <property type="entry name" value="4Fe4S_Fe-S-bd"/>
</dbReference>
<feature type="domain" description="4Fe-4S ferredoxin-type" evidence="4">
    <location>
        <begin position="221"/>
        <end position="253"/>
    </location>
</feature>
<dbReference type="InterPro" id="IPR009051">
    <property type="entry name" value="Helical_ferredxn"/>
</dbReference>
<dbReference type="Pfam" id="PF17179">
    <property type="entry name" value="Fer4_22"/>
    <property type="match status" value="1"/>
</dbReference>
<organism evidence="5">
    <name type="scientific">candidate division WOR-3 bacterium</name>
    <dbReference type="NCBI Taxonomy" id="2052148"/>
    <lineage>
        <taxon>Bacteria</taxon>
        <taxon>Bacteria division WOR-3</taxon>
    </lineage>
</organism>
<dbReference type="PANTHER" id="PTHR40447">
    <property type="entry name" value="ANAEROBIC SULFITE REDUCTASE SUBUNIT A"/>
    <property type="match status" value="1"/>
</dbReference>
<keyword evidence="3" id="KW-0411">Iron-sulfur</keyword>
<evidence type="ECO:0000256" key="2">
    <source>
        <dbReference type="ARBA" id="ARBA00023004"/>
    </source>
</evidence>
<dbReference type="GO" id="GO:0046872">
    <property type="term" value="F:metal ion binding"/>
    <property type="evidence" value="ECO:0007669"/>
    <property type="project" value="UniProtKB-KW"/>
</dbReference>
<gene>
    <name evidence="5" type="ORF">ENG67_00290</name>
</gene>
<evidence type="ECO:0000256" key="1">
    <source>
        <dbReference type="ARBA" id="ARBA00022723"/>
    </source>
</evidence>
<reference evidence="5" key="1">
    <citation type="journal article" date="2020" name="mSystems">
        <title>Genome- and Community-Level Interaction Insights into Carbon Utilization and Element Cycling Functions of Hydrothermarchaeota in Hydrothermal Sediment.</title>
        <authorList>
            <person name="Zhou Z."/>
            <person name="Liu Y."/>
            <person name="Xu W."/>
            <person name="Pan J."/>
            <person name="Luo Z.H."/>
            <person name="Li M."/>
        </authorList>
    </citation>
    <scope>NUCLEOTIDE SEQUENCE [LARGE SCALE GENOMIC DNA]</scope>
    <source>
        <strain evidence="5">HyVt-237</strain>
    </source>
</reference>
<feature type="domain" description="4Fe-4S ferredoxin-type" evidence="4">
    <location>
        <begin position="303"/>
        <end position="334"/>
    </location>
</feature>
<sequence length="342" mass="39978">MRVFKMRKEDLREYLESLKKVGELWAPVRKGEKFVYDKIDDVDKVELKALRTILPPKKFFIPQRNTVLKYRLNNEYSDPVEEVPFRILFGLHPCDINGLLILDRIYLERFPDPLYKKRRENTAIIGLSCVPDEKCLGKSTNTHYVEEGFDIALTDLEDKYLVWVSSSLGDDLVRYRIDLFDENITEDDMKQYVSWRNWRDSQYKLYYDLTGMPDIMVLSWDSPLWEELANDCLSCGMCSMVCPTCPCYNVKDITELSSDEGERIRYWDSCMYREFALVAGGHNFREARAERIKLWYTHKLKSFGHEFGKPACVGCGRCIDTCPADINVARVIKALKGEEVKV</sequence>
<dbReference type="Gene3D" id="1.10.1060.10">
    <property type="entry name" value="Alpha-helical ferredoxin"/>
    <property type="match status" value="1"/>
</dbReference>
<dbReference type="PROSITE" id="PS00198">
    <property type="entry name" value="4FE4S_FER_1"/>
    <property type="match status" value="2"/>
</dbReference>
<dbReference type="Proteomes" id="UP000885931">
    <property type="component" value="Unassembled WGS sequence"/>
</dbReference>